<dbReference type="EMBL" id="JAIWYP010000016">
    <property type="protein sequence ID" value="KAH3693559.1"/>
    <property type="molecule type" value="Genomic_DNA"/>
</dbReference>
<evidence type="ECO:0000313" key="1">
    <source>
        <dbReference type="EMBL" id="KAH3693559.1"/>
    </source>
</evidence>
<accession>A0A9D3Y865</accession>
<protein>
    <submittedName>
        <fullName evidence="1">Uncharacterized protein</fullName>
    </submittedName>
</protein>
<name>A0A9D3Y865_DREPO</name>
<dbReference type="Proteomes" id="UP000828390">
    <property type="component" value="Unassembled WGS sequence"/>
</dbReference>
<evidence type="ECO:0000313" key="2">
    <source>
        <dbReference type="Proteomes" id="UP000828390"/>
    </source>
</evidence>
<keyword evidence="2" id="KW-1185">Reference proteome</keyword>
<sequence length="61" mass="6858">MQEYSYSEVIVCGAEKGMSTILHCSSSFSSYGFCYWCSYNGLNVPGMRIISEKQDAIKDEL</sequence>
<proteinExistence type="predicted"/>
<dbReference type="AlphaFoldDB" id="A0A9D3Y865"/>
<comment type="caution">
    <text evidence="1">The sequence shown here is derived from an EMBL/GenBank/DDBJ whole genome shotgun (WGS) entry which is preliminary data.</text>
</comment>
<reference evidence="1" key="1">
    <citation type="journal article" date="2019" name="bioRxiv">
        <title>The Genome of the Zebra Mussel, Dreissena polymorpha: A Resource for Invasive Species Research.</title>
        <authorList>
            <person name="McCartney M.A."/>
            <person name="Auch B."/>
            <person name="Kono T."/>
            <person name="Mallez S."/>
            <person name="Zhang Y."/>
            <person name="Obille A."/>
            <person name="Becker A."/>
            <person name="Abrahante J.E."/>
            <person name="Garbe J."/>
            <person name="Badalamenti J.P."/>
            <person name="Herman A."/>
            <person name="Mangelson H."/>
            <person name="Liachko I."/>
            <person name="Sullivan S."/>
            <person name="Sone E.D."/>
            <person name="Koren S."/>
            <person name="Silverstein K.A.T."/>
            <person name="Beckman K.B."/>
            <person name="Gohl D.M."/>
        </authorList>
    </citation>
    <scope>NUCLEOTIDE SEQUENCE</scope>
    <source>
        <strain evidence="1">Duluth1</strain>
        <tissue evidence="1">Whole animal</tissue>
    </source>
</reference>
<reference evidence="1" key="2">
    <citation type="submission" date="2020-11" db="EMBL/GenBank/DDBJ databases">
        <authorList>
            <person name="McCartney M.A."/>
            <person name="Auch B."/>
            <person name="Kono T."/>
            <person name="Mallez S."/>
            <person name="Becker A."/>
            <person name="Gohl D.M."/>
            <person name="Silverstein K.A.T."/>
            <person name="Koren S."/>
            <person name="Bechman K.B."/>
            <person name="Herman A."/>
            <person name="Abrahante J.E."/>
            <person name="Garbe J."/>
        </authorList>
    </citation>
    <scope>NUCLEOTIDE SEQUENCE</scope>
    <source>
        <strain evidence="1">Duluth1</strain>
        <tissue evidence="1">Whole animal</tissue>
    </source>
</reference>
<gene>
    <name evidence="1" type="ORF">DPMN_080992</name>
</gene>
<organism evidence="1 2">
    <name type="scientific">Dreissena polymorpha</name>
    <name type="common">Zebra mussel</name>
    <name type="synonym">Mytilus polymorpha</name>
    <dbReference type="NCBI Taxonomy" id="45954"/>
    <lineage>
        <taxon>Eukaryota</taxon>
        <taxon>Metazoa</taxon>
        <taxon>Spiralia</taxon>
        <taxon>Lophotrochozoa</taxon>
        <taxon>Mollusca</taxon>
        <taxon>Bivalvia</taxon>
        <taxon>Autobranchia</taxon>
        <taxon>Heteroconchia</taxon>
        <taxon>Euheterodonta</taxon>
        <taxon>Imparidentia</taxon>
        <taxon>Neoheterodontei</taxon>
        <taxon>Myida</taxon>
        <taxon>Dreissenoidea</taxon>
        <taxon>Dreissenidae</taxon>
        <taxon>Dreissena</taxon>
    </lineage>
</organism>